<dbReference type="InterPro" id="IPR029044">
    <property type="entry name" value="Nucleotide-diphossugar_trans"/>
</dbReference>
<sequence length="318" mass="36101">MVKQPLVSIIINNYNYDRFVSQAIDSALNQTYSSLEVIVVDDGSTDNSQKIIGNYGNSIIPVFKENGDHASTFNAGFLASSGEIICCLDADDRFLPEKVTQVVEVFASHLEIGWCFHPLKLVNTNNKEVLGVTRAFPQLNEDISTSCDFRTQLRLGKLSFYPPSTSALCFRRSLLKQILPMPEILRQAADRYLTYGTLFLSPGFFLDRELTIQGIHSTNDGTLQQGQKFRQKKARNQVVAAYLLRSKFPELVKFTNRLFARGFSYYLFDGIKQGEEKKLIDDYYKSATLSTKLTILLIAIYHSRPWKKVQLYKSATIE</sequence>
<feature type="domain" description="Glycosyltransferase 2-like" evidence="1">
    <location>
        <begin position="8"/>
        <end position="111"/>
    </location>
</feature>
<dbReference type="PANTHER" id="PTHR22916">
    <property type="entry name" value="GLYCOSYLTRANSFERASE"/>
    <property type="match status" value="1"/>
</dbReference>
<keyword evidence="2" id="KW-0808">Transferase</keyword>
<dbReference type="OrthoDB" id="450387at2"/>
<organism evidence="2 3">
    <name type="scientific">Hyella patelloides LEGE 07179</name>
    <dbReference type="NCBI Taxonomy" id="945734"/>
    <lineage>
        <taxon>Bacteria</taxon>
        <taxon>Bacillati</taxon>
        <taxon>Cyanobacteriota</taxon>
        <taxon>Cyanophyceae</taxon>
        <taxon>Pleurocapsales</taxon>
        <taxon>Hyellaceae</taxon>
        <taxon>Hyella</taxon>
    </lineage>
</organism>
<gene>
    <name evidence="2" type="ORF">H1P_400019</name>
</gene>
<evidence type="ECO:0000313" key="2">
    <source>
        <dbReference type="EMBL" id="VEP16063.1"/>
    </source>
</evidence>
<dbReference type="AlphaFoldDB" id="A0A563VXR2"/>
<dbReference type="GO" id="GO:0016758">
    <property type="term" value="F:hexosyltransferase activity"/>
    <property type="evidence" value="ECO:0007669"/>
    <property type="project" value="UniProtKB-ARBA"/>
</dbReference>
<dbReference type="SUPFAM" id="SSF53448">
    <property type="entry name" value="Nucleotide-diphospho-sugar transferases"/>
    <property type="match status" value="1"/>
</dbReference>
<dbReference type="InterPro" id="IPR001173">
    <property type="entry name" value="Glyco_trans_2-like"/>
</dbReference>
<dbReference type="EMBL" id="CAACVJ010000335">
    <property type="protein sequence ID" value="VEP16063.1"/>
    <property type="molecule type" value="Genomic_DNA"/>
</dbReference>
<keyword evidence="3" id="KW-1185">Reference proteome</keyword>
<dbReference type="Pfam" id="PF00535">
    <property type="entry name" value="Glycos_transf_2"/>
    <property type="match status" value="1"/>
</dbReference>
<dbReference type="Gene3D" id="3.90.550.10">
    <property type="entry name" value="Spore Coat Polysaccharide Biosynthesis Protein SpsA, Chain A"/>
    <property type="match status" value="1"/>
</dbReference>
<evidence type="ECO:0000313" key="3">
    <source>
        <dbReference type="Proteomes" id="UP000320055"/>
    </source>
</evidence>
<proteinExistence type="predicted"/>
<name>A0A563VXR2_9CYAN</name>
<accession>A0A563VXR2</accession>
<dbReference type="PANTHER" id="PTHR22916:SF3">
    <property type="entry name" value="UDP-GLCNAC:BETAGAL BETA-1,3-N-ACETYLGLUCOSAMINYLTRANSFERASE-LIKE PROTEIN 1"/>
    <property type="match status" value="1"/>
</dbReference>
<dbReference type="Proteomes" id="UP000320055">
    <property type="component" value="Unassembled WGS sequence"/>
</dbReference>
<dbReference type="RefSeq" id="WP_144865843.1">
    <property type="nucleotide sequence ID" value="NZ_LR213800.1"/>
</dbReference>
<evidence type="ECO:0000259" key="1">
    <source>
        <dbReference type="Pfam" id="PF00535"/>
    </source>
</evidence>
<protein>
    <submittedName>
        <fullName evidence="2">Glycosyltransferases involved in cell wall biogenesis</fullName>
    </submittedName>
</protein>
<reference evidence="2 3" key="1">
    <citation type="submission" date="2019-01" db="EMBL/GenBank/DDBJ databases">
        <authorList>
            <person name="Brito A."/>
        </authorList>
    </citation>
    <scope>NUCLEOTIDE SEQUENCE [LARGE SCALE GENOMIC DNA]</scope>
    <source>
        <strain evidence="2">1</strain>
    </source>
</reference>